<accession>A0A2M4CBU5</accession>
<organism evidence="2">
    <name type="scientific">Anopheles marajoara</name>
    <dbReference type="NCBI Taxonomy" id="58244"/>
    <lineage>
        <taxon>Eukaryota</taxon>
        <taxon>Metazoa</taxon>
        <taxon>Ecdysozoa</taxon>
        <taxon>Arthropoda</taxon>
        <taxon>Hexapoda</taxon>
        <taxon>Insecta</taxon>
        <taxon>Pterygota</taxon>
        <taxon>Neoptera</taxon>
        <taxon>Endopterygota</taxon>
        <taxon>Diptera</taxon>
        <taxon>Nematocera</taxon>
        <taxon>Culicoidea</taxon>
        <taxon>Culicidae</taxon>
        <taxon>Anophelinae</taxon>
        <taxon>Anopheles</taxon>
    </lineage>
</organism>
<dbReference type="EMBL" id="GGFJ01013554">
    <property type="protein sequence ID" value="MBW62695.1"/>
    <property type="molecule type" value="Transcribed_RNA"/>
</dbReference>
<proteinExistence type="predicted"/>
<feature type="chain" id="PRO_5014844043" evidence="1">
    <location>
        <begin position="18"/>
        <end position="80"/>
    </location>
</feature>
<dbReference type="AlphaFoldDB" id="A0A2M4CBU5"/>
<keyword evidence="1" id="KW-0732">Signal</keyword>
<protein>
    <submittedName>
        <fullName evidence="2">Putative secreted protein</fullName>
    </submittedName>
</protein>
<feature type="signal peptide" evidence="1">
    <location>
        <begin position="1"/>
        <end position="17"/>
    </location>
</feature>
<name>A0A2M4CBU5_9DIPT</name>
<evidence type="ECO:0000313" key="2">
    <source>
        <dbReference type="EMBL" id="MBW62695.1"/>
    </source>
</evidence>
<evidence type="ECO:0000256" key="1">
    <source>
        <dbReference type="SAM" id="SignalP"/>
    </source>
</evidence>
<reference evidence="2" key="1">
    <citation type="submission" date="2018-01" db="EMBL/GenBank/DDBJ databases">
        <title>An insight into the sialome of Amazonian anophelines.</title>
        <authorList>
            <person name="Ribeiro J.M."/>
            <person name="Scarpassa V."/>
            <person name="Calvo E."/>
        </authorList>
    </citation>
    <scope>NUCLEOTIDE SEQUENCE</scope>
    <source>
        <tissue evidence="2">Salivary glands</tissue>
    </source>
</reference>
<sequence>MPGGVLVCVVALHPTSSCFMQCKEETFQKGGWVVGSRKNILQSTAQKTGSVAVDGLTTMHNIRTTNGAQRKPARTAQVCE</sequence>